<dbReference type="FunFam" id="2.60.40.1770:FF:000001">
    <property type="entry name" value="Ephrin type-A receptor 5"/>
    <property type="match status" value="1"/>
</dbReference>
<keyword evidence="10 22" id="KW-0547">Nucleotide-binding</keyword>
<evidence type="ECO:0000256" key="19">
    <source>
        <dbReference type="ARBA" id="ARBA00023180"/>
    </source>
</evidence>
<feature type="domain" description="Protein kinase" evidence="26">
    <location>
        <begin position="586"/>
        <end position="847"/>
    </location>
</feature>
<dbReference type="PROSITE" id="PS50853">
    <property type="entry name" value="FN3"/>
    <property type="match status" value="2"/>
</dbReference>
<dbReference type="GO" id="GO:0007155">
    <property type="term" value="P:cell adhesion"/>
    <property type="evidence" value="ECO:0007669"/>
    <property type="project" value="UniProtKB-KW"/>
</dbReference>
<evidence type="ECO:0000256" key="22">
    <source>
        <dbReference type="PIRSR" id="PIRSR000666-2"/>
    </source>
</evidence>
<feature type="domain" description="Fibronectin type-III" evidence="28">
    <location>
        <begin position="296"/>
        <end position="414"/>
    </location>
</feature>
<evidence type="ECO:0000256" key="14">
    <source>
        <dbReference type="ARBA" id="ARBA00022889"/>
    </source>
</evidence>
<dbReference type="Gene3D" id="2.60.40.1770">
    <property type="entry name" value="ephrin a2 ectodomain"/>
    <property type="match status" value="1"/>
</dbReference>
<evidence type="ECO:0000259" key="26">
    <source>
        <dbReference type="PROSITE" id="PS50011"/>
    </source>
</evidence>
<dbReference type="FunFam" id="2.60.120.260:FF:000023">
    <property type="entry name" value="Ephrin type-A receptor 2"/>
    <property type="match status" value="1"/>
</dbReference>
<evidence type="ECO:0000256" key="21">
    <source>
        <dbReference type="PIRSR" id="PIRSR000666-1"/>
    </source>
</evidence>
<dbReference type="GO" id="GO:0007411">
    <property type="term" value="P:axon guidance"/>
    <property type="evidence" value="ECO:0007669"/>
    <property type="project" value="TreeGrafter"/>
</dbReference>
<evidence type="ECO:0000313" key="31">
    <source>
        <dbReference type="Proteomes" id="UP000472277"/>
    </source>
</evidence>
<reference evidence="30" key="1">
    <citation type="submission" date="2025-08" db="UniProtKB">
        <authorList>
            <consortium name="Ensembl"/>
        </authorList>
    </citation>
    <scope>IDENTIFICATION</scope>
</reference>
<dbReference type="FunFam" id="2.10.50.10:FF:000001">
    <property type="entry name" value="Ephrin type-A receptor 5"/>
    <property type="match status" value="1"/>
</dbReference>
<dbReference type="PANTHER" id="PTHR46877">
    <property type="entry name" value="EPH RECEPTOR A5"/>
    <property type="match status" value="1"/>
</dbReference>
<feature type="disulfide bond" evidence="23">
    <location>
        <begin position="41"/>
        <end position="155"/>
    </location>
</feature>
<evidence type="ECO:0000256" key="24">
    <source>
        <dbReference type="PROSITE-ProRule" id="PRU10141"/>
    </source>
</evidence>
<evidence type="ECO:0000256" key="5">
    <source>
        <dbReference type="ARBA" id="ARBA00022657"/>
    </source>
</evidence>
<evidence type="ECO:0000259" key="28">
    <source>
        <dbReference type="PROSITE" id="PS50853"/>
    </source>
</evidence>
<dbReference type="InterPro" id="IPR001426">
    <property type="entry name" value="Tyr_kinase_rcpt_V_CS"/>
</dbReference>
<keyword evidence="8" id="KW-0732">Signal</keyword>
<evidence type="ECO:0000256" key="25">
    <source>
        <dbReference type="SAM" id="Phobius"/>
    </source>
</evidence>
<feature type="binding site" evidence="22">
    <location>
        <begin position="592"/>
        <end position="600"/>
    </location>
    <ligand>
        <name>ATP</name>
        <dbReference type="ChEBI" id="CHEBI:30616"/>
    </ligand>
</feature>
<keyword evidence="4" id="KW-0597">Phosphoprotein</keyword>
<keyword evidence="12 22" id="KW-0067">ATP-binding</keyword>
<keyword evidence="15 25" id="KW-1133">Transmembrane helix</keyword>
<sequence length="949" mass="104607">MRASGSELGWLTGPYEQGDKQGWEVVQRSLNGSQFYTYSVCNVGEREQDNWLRTTFIQRRPSASRVFVELQFIVRDCNSFDGSSLTCKETFNLFSSESDADIGTNFRKGQFKKVATIAPDEITSRNELHINTETRVVESLSRKGFYLAFQDIGACVALLSVRVYYKTCPAAVKSLAAFPETVAGGGENQALREVAGACIENAVSEEMPRIYCTVDGEWVVPVGQCQCRPGYEAVNGTCRECQPGFFKAFVPSDTCKLCPANTQLLGSGALLCPCAEGFYRAPDDPATGPCSGLPSAPQELVATTTQLAAGKLHLSWSPPEDTGGRSDITYSVECRCCDGGACQPCGEKVRLEPASFGLMHTWVAVSELVPHLNYTFTVEAHSGVSLFASQGAPRSNRPPSTSTLTTALHYTDPPKVTSMRLVERSPTSLSLSWAVAPRRPLPRPTRYELSYRKKDDNLDVTTYTVLILEKSSVQISELSPATAYLFRVKALSPEGSPGGSMEDEFETLPDIPQSNTAVIFGAAVGGAAMLFIVVVVLLVRKRLAATSFSAPRPLLLPLKTYVDPHTYEDPNTAILKFASEIHPSHVTKQKVIGAGEFGEVFRGILKAPGRKEVAVAIKTLKPGYSEKQRRDFLSEASIMGQFSHQNIIRLEGVVTKFKHAMIVTEYMENGALDKYLKDHDGELPSFQLVGMMRGIAAGMKYLSDMSYVHRDLAARNILVNNNLECKVSDFGLSRVLEDDPEGTYTTSGGKIPIRWTAPEAIAYRKFTSASDVWSFGIVMWEVMAFGERPYWDMSNCEVMKAINEAFRLPAPMDCPSAVYQLMLQCWLQERSKRPRFPDIVSLLDKLLRSPESLKAIADFDPRVSIRLPSTSGSDGSPFRSVSEWLESIKMSQYSENFTCAGVFTMDQVLQMKNEDIKNIGVRLPGHLKRIAYSILGLKDQTSTLSVFAV</sequence>
<evidence type="ECO:0000256" key="13">
    <source>
        <dbReference type="ARBA" id="ARBA00022843"/>
    </source>
</evidence>
<dbReference type="InterPro" id="IPR003961">
    <property type="entry name" value="FN3_dom"/>
</dbReference>
<dbReference type="InterPro" id="IPR009030">
    <property type="entry name" value="Growth_fac_rcpt_cys_sf"/>
</dbReference>
<feature type="domain" description="Eph LBD" evidence="29">
    <location>
        <begin position="1"/>
        <end position="173"/>
    </location>
</feature>
<dbReference type="InterPro" id="IPR001660">
    <property type="entry name" value="SAM"/>
</dbReference>
<evidence type="ECO:0000256" key="8">
    <source>
        <dbReference type="ARBA" id="ARBA00022729"/>
    </source>
</evidence>
<keyword evidence="11" id="KW-0418">Kinase</keyword>
<evidence type="ECO:0000256" key="10">
    <source>
        <dbReference type="ARBA" id="ARBA00022741"/>
    </source>
</evidence>
<dbReference type="Gene3D" id="2.60.40.10">
    <property type="entry name" value="Immunoglobulins"/>
    <property type="match status" value="2"/>
</dbReference>
<dbReference type="InterPro" id="IPR020635">
    <property type="entry name" value="Tyr_kinase_cat_dom"/>
</dbReference>
<dbReference type="PROSITE" id="PS51550">
    <property type="entry name" value="EPH_LBD"/>
    <property type="match status" value="1"/>
</dbReference>
<evidence type="ECO:0000259" key="27">
    <source>
        <dbReference type="PROSITE" id="PS50105"/>
    </source>
</evidence>
<feature type="domain" description="Fibronectin type-III" evidence="28">
    <location>
        <begin position="415"/>
        <end position="510"/>
    </location>
</feature>
<reference evidence="30" key="2">
    <citation type="submission" date="2025-09" db="UniProtKB">
        <authorList>
            <consortium name="Ensembl"/>
        </authorList>
    </citation>
    <scope>IDENTIFICATION</scope>
</reference>
<keyword evidence="23" id="KW-1015">Disulfide bond</keyword>
<proteinExistence type="predicted"/>
<feature type="disulfide bond" evidence="23">
    <location>
        <begin position="77"/>
        <end position="87"/>
    </location>
</feature>
<feature type="active site" description="Proton acceptor" evidence="21">
    <location>
        <position position="711"/>
    </location>
</feature>
<dbReference type="SMART" id="SM00219">
    <property type="entry name" value="TyrKc"/>
    <property type="match status" value="1"/>
</dbReference>
<dbReference type="PROSITE" id="PS00790">
    <property type="entry name" value="RECEPTOR_TYR_KIN_V_1"/>
    <property type="match status" value="1"/>
</dbReference>
<dbReference type="GO" id="GO:0005524">
    <property type="term" value="F:ATP binding"/>
    <property type="evidence" value="ECO:0007669"/>
    <property type="project" value="UniProtKB-UniRule"/>
</dbReference>
<evidence type="ECO:0000256" key="17">
    <source>
        <dbReference type="ARBA" id="ARBA00023137"/>
    </source>
</evidence>
<keyword evidence="17" id="KW-0829">Tyrosine-protein kinase</keyword>
<feature type="domain" description="SAM" evidence="27">
    <location>
        <begin position="876"/>
        <end position="940"/>
    </location>
</feature>
<dbReference type="GO" id="GO:0005886">
    <property type="term" value="C:plasma membrane"/>
    <property type="evidence" value="ECO:0007669"/>
    <property type="project" value="UniProtKB-SubCell"/>
</dbReference>
<dbReference type="PROSITE" id="PS00109">
    <property type="entry name" value="PROTEIN_KINASE_TYR"/>
    <property type="match status" value="1"/>
</dbReference>
<dbReference type="SMART" id="SM00454">
    <property type="entry name" value="SAM"/>
    <property type="match status" value="1"/>
</dbReference>
<comment type="subcellular location">
    <subcellularLocation>
        <location evidence="1">Cell membrane</location>
        <topology evidence="1">Single-pass type I membrane protein</topology>
    </subcellularLocation>
</comment>
<dbReference type="Pfam" id="PF25599">
    <property type="entry name" value="Ephrin_CRD"/>
    <property type="match status" value="1"/>
</dbReference>
<dbReference type="Pfam" id="PF14575">
    <property type="entry name" value="EphA2_TM"/>
    <property type="match status" value="1"/>
</dbReference>
<dbReference type="SUPFAM" id="SSF47769">
    <property type="entry name" value="SAM/Pointed domain"/>
    <property type="match status" value="1"/>
</dbReference>
<keyword evidence="6" id="KW-0808">Transferase</keyword>
<evidence type="ECO:0000256" key="23">
    <source>
        <dbReference type="PIRSR" id="PIRSR000666-3"/>
    </source>
</evidence>
<dbReference type="PROSITE" id="PS00107">
    <property type="entry name" value="PROTEIN_KINASE_ATP"/>
    <property type="match status" value="1"/>
</dbReference>
<keyword evidence="31" id="KW-1185">Reference proteome</keyword>
<dbReference type="Gene3D" id="2.60.120.260">
    <property type="entry name" value="Galactose-binding domain-like"/>
    <property type="match status" value="1"/>
</dbReference>
<dbReference type="InterPro" id="IPR017441">
    <property type="entry name" value="Protein_kinase_ATP_BS"/>
</dbReference>
<keyword evidence="9" id="KW-0677">Repeat</keyword>
<dbReference type="PRINTS" id="PR00109">
    <property type="entry name" value="TYRKINASE"/>
</dbReference>
<protein>
    <recommendedName>
        <fullName evidence="2">receptor protein-tyrosine kinase</fullName>
        <ecNumber evidence="2">2.7.10.1</ecNumber>
    </recommendedName>
</protein>
<evidence type="ECO:0000256" key="7">
    <source>
        <dbReference type="ARBA" id="ARBA00022692"/>
    </source>
</evidence>
<dbReference type="FunFam" id="1.10.510.10:FF:000019">
    <property type="entry name" value="Ephrin type-A receptor 5"/>
    <property type="match status" value="1"/>
</dbReference>
<dbReference type="GeneTree" id="ENSGT00940000165103"/>
<dbReference type="Gene3D" id="1.10.150.50">
    <property type="entry name" value="Transcription Factor, Ets-1"/>
    <property type="match status" value="1"/>
</dbReference>
<dbReference type="InterPro" id="IPR050449">
    <property type="entry name" value="Ephrin_rcpt_TKs"/>
</dbReference>
<dbReference type="CDD" id="cd00063">
    <property type="entry name" value="FN3"/>
    <property type="match status" value="2"/>
</dbReference>
<dbReference type="GO" id="GO:0001525">
    <property type="term" value="P:angiogenesis"/>
    <property type="evidence" value="ECO:0007669"/>
    <property type="project" value="UniProtKB-KW"/>
</dbReference>
<dbReference type="PROSITE" id="PS00791">
    <property type="entry name" value="RECEPTOR_TYR_KIN_V_2"/>
    <property type="match status" value="1"/>
</dbReference>
<dbReference type="SUPFAM" id="SSF56112">
    <property type="entry name" value="Protein kinase-like (PK-like)"/>
    <property type="match status" value="1"/>
</dbReference>
<dbReference type="InterPro" id="IPR001245">
    <property type="entry name" value="Ser-Thr/Tyr_kinase_cat_dom"/>
</dbReference>
<dbReference type="EC" id="2.7.10.1" evidence="2"/>
<dbReference type="AlphaFoldDB" id="A0A673ZDD3"/>
<dbReference type="PANTHER" id="PTHR46877:SF20">
    <property type="entry name" value="RECEPTOR PROTEIN-TYROSINE KINASE"/>
    <property type="match status" value="1"/>
</dbReference>
<feature type="binding site" evidence="22 24">
    <location>
        <position position="618"/>
    </location>
    <ligand>
        <name>ATP</name>
        <dbReference type="ChEBI" id="CHEBI:30616"/>
    </ligand>
</feature>
<name>A0A673ZDD3_SALTR</name>
<dbReference type="InterPro" id="IPR008979">
    <property type="entry name" value="Galactose-bd-like_sf"/>
</dbReference>
<keyword evidence="13" id="KW-0832">Ubl conjugation</keyword>
<accession>A0A673ZDD3</accession>
<dbReference type="SUPFAM" id="SSF49265">
    <property type="entry name" value="Fibronectin type III"/>
    <property type="match status" value="1"/>
</dbReference>
<dbReference type="PROSITE" id="PS50105">
    <property type="entry name" value="SAM_DOMAIN"/>
    <property type="match status" value="1"/>
</dbReference>
<keyword evidence="16 25" id="KW-0472">Membrane</keyword>
<dbReference type="Pfam" id="PF07714">
    <property type="entry name" value="PK_Tyr_Ser-Thr"/>
    <property type="match status" value="1"/>
</dbReference>
<gene>
    <name evidence="30" type="primary">LOC115165873</name>
</gene>
<dbReference type="InterPro" id="IPR036116">
    <property type="entry name" value="FN3_sf"/>
</dbReference>
<evidence type="ECO:0000256" key="11">
    <source>
        <dbReference type="ARBA" id="ARBA00022777"/>
    </source>
</evidence>
<keyword evidence="19" id="KW-0325">Glycoprotein</keyword>
<dbReference type="FunFam" id="3.30.200.20:FF:000001">
    <property type="entry name" value="Ephrin type-A receptor 5"/>
    <property type="match status" value="1"/>
</dbReference>
<dbReference type="GO" id="GO:0005005">
    <property type="term" value="F:transmembrane-ephrin receptor activity"/>
    <property type="evidence" value="ECO:0007669"/>
    <property type="project" value="TreeGrafter"/>
</dbReference>
<evidence type="ECO:0000256" key="4">
    <source>
        <dbReference type="ARBA" id="ARBA00022553"/>
    </source>
</evidence>
<dbReference type="SMART" id="SM00615">
    <property type="entry name" value="EPH_lbd"/>
    <property type="match status" value="1"/>
</dbReference>
<evidence type="ECO:0000256" key="15">
    <source>
        <dbReference type="ARBA" id="ARBA00022989"/>
    </source>
</evidence>
<dbReference type="InterPro" id="IPR013761">
    <property type="entry name" value="SAM/pointed_sf"/>
</dbReference>
<dbReference type="PIRSF" id="PIRSF000666">
    <property type="entry name" value="TyrPK_ephrin_receptor"/>
    <property type="match status" value="1"/>
</dbReference>
<dbReference type="Pfam" id="PF00041">
    <property type="entry name" value="fn3"/>
    <property type="match status" value="2"/>
</dbReference>
<dbReference type="InterPro" id="IPR013783">
    <property type="entry name" value="Ig-like_fold"/>
</dbReference>
<keyword evidence="18" id="KW-0675">Receptor</keyword>
<evidence type="ECO:0000313" key="30">
    <source>
        <dbReference type="Ensembl" id="ENSSTUP00000044181.1"/>
    </source>
</evidence>
<evidence type="ECO:0000256" key="6">
    <source>
        <dbReference type="ARBA" id="ARBA00022679"/>
    </source>
</evidence>
<dbReference type="SMART" id="SM00060">
    <property type="entry name" value="FN3"/>
    <property type="match status" value="2"/>
</dbReference>
<dbReference type="Gene3D" id="2.10.50.10">
    <property type="entry name" value="Tumor Necrosis Factor Receptor, subunit A, domain 2"/>
    <property type="match status" value="1"/>
</dbReference>
<comment type="catalytic activity">
    <reaction evidence="20">
        <text>L-tyrosyl-[protein] + ATP = O-phospho-L-tyrosyl-[protein] + ADP + H(+)</text>
        <dbReference type="Rhea" id="RHEA:10596"/>
        <dbReference type="Rhea" id="RHEA-COMP:10136"/>
        <dbReference type="Rhea" id="RHEA-COMP:20101"/>
        <dbReference type="ChEBI" id="CHEBI:15378"/>
        <dbReference type="ChEBI" id="CHEBI:30616"/>
        <dbReference type="ChEBI" id="CHEBI:46858"/>
        <dbReference type="ChEBI" id="CHEBI:61978"/>
        <dbReference type="ChEBI" id="CHEBI:456216"/>
        <dbReference type="EC" id="2.7.10.1"/>
    </reaction>
</comment>
<dbReference type="InterPro" id="IPR001090">
    <property type="entry name" value="Ephrin_rcpt_lig-bd_dom"/>
</dbReference>
<dbReference type="InterPro" id="IPR027936">
    <property type="entry name" value="Eph_TM"/>
</dbReference>
<dbReference type="InterPro" id="IPR000719">
    <property type="entry name" value="Prot_kinase_dom"/>
</dbReference>
<keyword evidence="7 25" id="KW-0812">Transmembrane</keyword>
<evidence type="ECO:0000256" key="16">
    <source>
        <dbReference type="ARBA" id="ARBA00023136"/>
    </source>
</evidence>
<feature type="transmembrane region" description="Helical" evidence="25">
    <location>
        <begin position="517"/>
        <end position="539"/>
    </location>
</feature>
<keyword evidence="3" id="KW-1003">Cell membrane</keyword>
<evidence type="ECO:0000256" key="20">
    <source>
        <dbReference type="ARBA" id="ARBA00051243"/>
    </source>
</evidence>
<dbReference type="Ensembl" id="ENSSTUT00000046119.1">
    <property type="protein sequence ID" value="ENSSTUP00000044181.1"/>
    <property type="gene ID" value="ENSSTUG00000018270.1"/>
</dbReference>
<keyword evidence="14" id="KW-0130">Cell adhesion</keyword>
<organism evidence="30 31">
    <name type="scientific">Salmo trutta</name>
    <name type="common">Brown trout</name>
    <dbReference type="NCBI Taxonomy" id="8032"/>
    <lineage>
        <taxon>Eukaryota</taxon>
        <taxon>Metazoa</taxon>
        <taxon>Chordata</taxon>
        <taxon>Craniata</taxon>
        <taxon>Vertebrata</taxon>
        <taxon>Euteleostomi</taxon>
        <taxon>Actinopterygii</taxon>
        <taxon>Neopterygii</taxon>
        <taxon>Teleostei</taxon>
        <taxon>Protacanthopterygii</taxon>
        <taxon>Salmoniformes</taxon>
        <taxon>Salmonidae</taxon>
        <taxon>Salmoninae</taxon>
        <taxon>Salmo</taxon>
    </lineage>
</organism>
<dbReference type="Pfam" id="PF01404">
    <property type="entry name" value="Ephrin_lbd"/>
    <property type="match status" value="1"/>
</dbReference>
<evidence type="ECO:0000256" key="18">
    <source>
        <dbReference type="ARBA" id="ARBA00023170"/>
    </source>
</evidence>
<dbReference type="InterPro" id="IPR016257">
    <property type="entry name" value="Tyr_kinase_ephrin_rcpt"/>
</dbReference>
<dbReference type="InterPro" id="IPR011009">
    <property type="entry name" value="Kinase-like_dom_sf"/>
</dbReference>
<evidence type="ECO:0000256" key="2">
    <source>
        <dbReference type="ARBA" id="ARBA00011902"/>
    </source>
</evidence>
<dbReference type="Proteomes" id="UP000472277">
    <property type="component" value="Chromosome 28"/>
</dbReference>
<dbReference type="FunFam" id="2.60.40.10:FF:002007">
    <property type="entry name" value="Eph receptor A2 a"/>
    <property type="match status" value="1"/>
</dbReference>
<evidence type="ECO:0000256" key="12">
    <source>
        <dbReference type="ARBA" id="ARBA00022840"/>
    </source>
</evidence>
<dbReference type="GO" id="GO:0030425">
    <property type="term" value="C:dendrite"/>
    <property type="evidence" value="ECO:0007669"/>
    <property type="project" value="TreeGrafter"/>
</dbReference>
<dbReference type="Gene3D" id="3.30.200.20">
    <property type="entry name" value="Phosphorylase Kinase, domain 1"/>
    <property type="match status" value="1"/>
</dbReference>
<dbReference type="InterPro" id="IPR008266">
    <property type="entry name" value="Tyr_kinase_AS"/>
</dbReference>
<keyword evidence="5" id="KW-0037">Angiogenesis</keyword>
<dbReference type="SUPFAM" id="SSF49785">
    <property type="entry name" value="Galactose-binding domain-like"/>
    <property type="match status" value="1"/>
</dbReference>
<dbReference type="FunFam" id="2.60.40.10:FF:000059">
    <property type="entry name" value="Ephrin type-A receptor 6"/>
    <property type="match status" value="1"/>
</dbReference>
<evidence type="ECO:0000259" key="29">
    <source>
        <dbReference type="PROSITE" id="PS51550"/>
    </source>
</evidence>
<dbReference type="PROSITE" id="PS50011">
    <property type="entry name" value="PROTEIN_KINASE_DOM"/>
    <property type="match status" value="1"/>
</dbReference>
<dbReference type="SMART" id="SM01411">
    <property type="entry name" value="Ephrin_rec_like"/>
    <property type="match status" value="1"/>
</dbReference>
<evidence type="ECO:0000256" key="1">
    <source>
        <dbReference type="ARBA" id="ARBA00004251"/>
    </source>
</evidence>
<dbReference type="Pfam" id="PF00536">
    <property type="entry name" value="SAM_1"/>
    <property type="match status" value="1"/>
</dbReference>
<evidence type="ECO:0000256" key="9">
    <source>
        <dbReference type="ARBA" id="ARBA00022737"/>
    </source>
</evidence>
<dbReference type="FunFam" id="1.10.150.50:FF:000029">
    <property type="entry name" value="Ephrin type-A receptor 1"/>
    <property type="match status" value="1"/>
</dbReference>
<evidence type="ECO:0000256" key="3">
    <source>
        <dbReference type="ARBA" id="ARBA00022475"/>
    </source>
</evidence>
<dbReference type="Gene3D" id="1.10.510.10">
    <property type="entry name" value="Transferase(Phosphotransferase) domain 1"/>
    <property type="match status" value="1"/>
</dbReference>
<dbReference type="SUPFAM" id="SSF57184">
    <property type="entry name" value="Growth factor receptor domain"/>
    <property type="match status" value="1"/>
</dbReference>